<dbReference type="NCBIfam" id="NF001135">
    <property type="entry name" value="PRK00142.1-3"/>
    <property type="match status" value="1"/>
</dbReference>
<proteinExistence type="inferred from homology"/>
<dbReference type="SUPFAM" id="SSF52821">
    <property type="entry name" value="Rhodanese/Cell cycle control phosphatase"/>
    <property type="match status" value="1"/>
</dbReference>
<keyword evidence="4" id="KW-1185">Reference proteome</keyword>
<keyword evidence="1" id="KW-0819">tRNA processing</keyword>
<evidence type="ECO:0000259" key="2">
    <source>
        <dbReference type="PROSITE" id="PS50206"/>
    </source>
</evidence>
<accession>A0A1H8TPZ8</accession>
<dbReference type="InterPro" id="IPR036873">
    <property type="entry name" value="Rhodanese-like_dom_sf"/>
</dbReference>
<dbReference type="Gene3D" id="3.40.250.10">
    <property type="entry name" value="Rhodanese-like domain"/>
    <property type="match status" value="1"/>
</dbReference>
<dbReference type="InterPro" id="IPR020936">
    <property type="entry name" value="TrhO"/>
</dbReference>
<feature type="domain" description="Rhodanese" evidence="2">
    <location>
        <begin position="141"/>
        <end position="234"/>
    </location>
</feature>
<evidence type="ECO:0000313" key="4">
    <source>
        <dbReference type="Proteomes" id="UP000198942"/>
    </source>
</evidence>
<evidence type="ECO:0000313" key="3">
    <source>
        <dbReference type="EMBL" id="SEO92941.1"/>
    </source>
</evidence>
<dbReference type="EC" id="1.14.-.-" evidence="1"/>
<dbReference type="InterPro" id="IPR040503">
    <property type="entry name" value="TRHO_N"/>
</dbReference>
<reference evidence="4" key="1">
    <citation type="submission" date="2016-10" db="EMBL/GenBank/DDBJ databases">
        <authorList>
            <person name="Varghese N."/>
            <person name="Submissions S."/>
        </authorList>
    </citation>
    <scope>NUCLEOTIDE SEQUENCE [LARGE SCALE GENOMIC DNA]</scope>
    <source>
        <strain evidence="4">Gh-48</strain>
    </source>
</reference>
<dbReference type="Pfam" id="PF12368">
    <property type="entry name" value="Rhodanese_C"/>
    <property type="match status" value="1"/>
</dbReference>
<name>A0A1H8TPZ8_9SPHI</name>
<keyword evidence="1" id="KW-0560">Oxidoreductase</keyword>
<dbReference type="Pfam" id="PF00581">
    <property type="entry name" value="Rhodanese"/>
    <property type="match status" value="1"/>
</dbReference>
<dbReference type="SMART" id="SM00450">
    <property type="entry name" value="RHOD"/>
    <property type="match status" value="1"/>
</dbReference>
<gene>
    <name evidence="1" type="primary">trhO</name>
    <name evidence="3" type="ORF">SAMN05192574_11693</name>
</gene>
<dbReference type="InterPro" id="IPR022111">
    <property type="entry name" value="Rhodanese_C"/>
</dbReference>
<dbReference type="EMBL" id="FOCL01000016">
    <property type="protein sequence ID" value="SEO92941.1"/>
    <property type="molecule type" value="Genomic_DNA"/>
</dbReference>
<dbReference type="PANTHER" id="PTHR43268">
    <property type="entry name" value="THIOSULFATE SULFURTRANSFERASE/RHODANESE-LIKE DOMAIN-CONTAINING PROTEIN 2"/>
    <property type="match status" value="1"/>
</dbReference>
<dbReference type="HAMAP" id="MF_00469">
    <property type="entry name" value="TrhO"/>
    <property type="match status" value="1"/>
</dbReference>
<dbReference type="Pfam" id="PF17773">
    <property type="entry name" value="UPF0176_N"/>
    <property type="match status" value="1"/>
</dbReference>
<dbReference type="GO" id="GO:0006400">
    <property type="term" value="P:tRNA modification"/>
    <property type="evidence" value="ECO:0007669"/>
    <property type="project" value="UniProtKB-UniRule"/>
</dbReference>
<dbReference type="AlphaFoldDB" id="A0A1H8TPZ8"/>
<dbReference type="Proteomes" id="UP000198942">
    <property type="component" value="Unassembled WGS sequence"/>
</dbReference>
<comment type="similarity">
    <text evidence="1">Belongs to the TrhO family.</text>
</comment>
<dbReference type="PROSITE" id="PS50206">
    <property type="entry name" value="RHODANESE_3"/>
    <property type="match status" value="1"/>
</dbReference>
<dbReference type="InterPro" id="IPR001763">
    <property type="entry name" value="Rhodanese-like_dom"/>
</dbReference>
<dbReference type="PANTHER" id="PTHR43268:SF3">
    <property type="entry name" value="RHODANESE-LIKE DOMAIN-CONTAINING PROTEIN 7-RELATED"/>
    <property type="match status" value="1"/>
</dbReference>
<dbReference type="GO" id="GO:0016705">
    <property type="term" value="F:oxidoreductase activity, acting on paired donors, with incorporation or reduction of molecular oxygen"/>
    <property type="evidence" value="ECO:0007669"/>
    <property type="project" value="UniProtKB-UniRule"/>
</dbReference>
<comment type="catalytic activity">
    <reaction evidence="1">
        <text>uridine(34) in tRNA + AH2 + O2 = 5-hydroxyuridine(34) in tRNA + A + H2O</text>
        <dbReference type="Rhea" id="RHEA:64224"/>
        <dbReference type="Rhea" id="RHEA-COMP:11727"/>
        <dbReference type="Rhea" id="RHEA-COMP:13381"/>
        <dbReference type="ChEBI" id="CHEBI:13193"/>
        <dbReference type="ChEBI" id="CHEBI:15377"/>
        <dbReference type="ChEBI" id="CHEBI:15379"/>
        <dbReference type="ChEBI" id="CHEBI:17499"/>
        <dbReference type="ChEBI" id="CHEBI:65315"/>
        <dbReference type="ChEBI" id="CHEBI:136877"/>
    </reaction>
</comment>
<comment type="function">
    <text evidence="1">Catalyzes oxygen-dependent 5-hydroxyuridine (ho5U) modification at position 34 in tRNAs.</text>
</comment>
<dbReference type="Gene3D" id="3.30.70.100">
    <property type="match status" value="1"/>
</dbReference>
<dbReference type="STRING" id="551995.SAMN05192574_11693"/>
<organism evidence="3 4">
    <name type="scientific">Mucilaginibacter gossypiicola</name>
    <dbReference type="NCBI Taxonomy" id="551995"/>
    <lineage>
        <taxon>Bacteria</taxon>
        <taxon>Pseudomonadati</taxon>
        <taxon>Bacteroidota</taxon>
        <taxon>Sphingobacteriia</taxon>
        <taxon>Sphingobacteriales</taxon>
        <taxon>Sphingobacteriaceae</taxon>
        <taxon>Mucilaginibacter</taxon>
    </lineage>
</organism>
<sequence length="333" mass="37426">MRRSFNTVCSSINDFMEMYNTLLYYCYSTIANAEQFAADHLKFCKSLGLTGRIIVADEGLNGTVSGSVEACKTYMDTVHADERFAKTEFKIDEVDTPSFVKMHVRYKSEIVHSGLRDPNVIDPKQKTGKHLEPKEFLAMKDRDDVVVLDVRSNYEHSLGKFKNAVTLDIDNFRDFPDMINQLAQYKDKKILTYCTGGIKCEKASALLLHEGFPEVYQLHGGIIKYGKEAGGEDFEGKCYVFDNRLSVDVNSVNPVVISTCLNCGKTTPKMINCANPECNEHFTQCDECGTAMDGCCSDACKEHPRKRVYDGTGYYVKVPQPVNVSKNKLQPIV</sequence>
<evidence type="ECO:0000256" key="1">
    <source>
        <dbReference type="HAMAP-Rule" id="MF_00469"/>
    </source>
</evidence>
<protein>
    <recommendedName>
        <fullName evidence="1">tRNA uridine(34) hydroxylase</fullName>
        <ecNumber evidence="1">1.14.-.-</ecNumber>
    </recommendedName>
    <alternativeName>
        <fullName evidence="1">tRNA hydroxylation protein O</fullName>
    </alternativeName>
</protein>